<accession>T0IM27</accession>
<dbReference type="AlphaFoldDB" id="T0IM27"/>
<keyword evidence="2" id="KW-0560">Oxidoreductase</keyword>
<evidence type="ECO:0000313" key="5">
    <source>
        <dbReference type="Proteomes" id="UP000015525"/>
    </source>
</evidence>
<evidence type="ECO:0000256" key="2">
    <source>
        <dbReference type="ARBA" id="ARBA00023002"/>
    </source>
</evidence>
<dbReference type="SUPFAM" id="SSF51735">
    <property type="entry name" value="NAD(P)-binding Rossmann-fold domains"/>
    <property type="match status" value="1"/>
</dbReference>
<dbReference type="RefSeq" id="WP_021237057.1">
    <property type="nucleotide sequence ID" value="NZ_ATHO01000028.1"/>
</dbReference>
<protein>
    <recommendedName>
        <fullName evidence="6">3-alpha-hydroxysteroid dehydrogenase</fullName>
    </recommendedName>
</protein>
<evidence type="ECO:0000256" key="3">
    <source>
        <dbReference type="ARBA" id="ARBA00051383"/>
    </source>
</evidence>
<dbReference type="Proteomes" id="UP000015525">
    <property type="component" value="Unassembled WGS sequence"/>
</dbReference>
<organism evidence="4 5">
    <name type="scientific">Sphingobium quisquiliarum P25</name>
    <dbReference type="NCBI Taxonomy" id="1329909"/>
    <lineage>
        <taxon>Bacteria</taxon>
        <taxon>Pseudomonadati</taxon>
        <taxon>Pseudomonadota</taxon>
        <taxon>Alphaproteobacteria</taxon>
        <taxon>Sphingomonadales</taxon>
        <taxon>Sphingomonadaceae</taxon>
        <taxon>Sphingobium</taxon>
    </lineage>
</organism>
<dbReference type="PROSITE" id="PS00061">
    <property type="entry name" value="ADH_SHORT"/>
    <property type="match status" value="1"/>
</dbReference>
<dbReference type="InterPro" id="IPR020904">
    <property type="entry name" value="Sc_DH/Rdtase_CS"/>
</dbReference>
<evidence type="ECO:0000313" key="4">
    <source>
        <dbReference type="EMBL" id="EQB10699.1"/>
    </source>
</evidence>
<dbReference type="GO" id="GO:0016491">
    <property type="term" value="F:oxidoreductase activity"/>
    <property type="evidence" value="ECO:0007669"/>
    <property type="project" value="UniProtKB-KW"/>
</dbReference>
<dbReference type="PANTHER" id="PTHR24321">
    <property type="entry name" value="DEHYDROGENASES, SHORT CHAIN"/>
    <property type="match status" value="1"/>
</dbReference>
<dbReference type="Gene3D" id="3.40.50.720">
    <property type="entry name" value="NAD(P)-binding Rossmann-like Domain"/>
    <property type="match status" value="1"/>
</dbReference>
<comment type="similarity">
    <text evidence="1">Belongs to the short-chain dehydrogenases/reductases (SDR) family.</text>
</comment>
<reference evidence="4 5" key="1">
    <citation type="journal article" date="2013" name="Genome Announc.">
        <title>Draft Genome Sequence of Sphingobium quisquiliarum Strain P25T, a Novel Hexachlorocyclohexane (HCH)-Degrading Bacterium Isolated from an HCH Dumpsite.</title>
        <authorList>
            <person name="Kumar Singh A."/>
            <person name="Sangwan N."/>
            <person name="Sharma A."/>
            <person name="Gupta V."/>
            <person name="Khurana J.P."/>
            <person name="Lal R."/>
        </authorList>
    </citation>
    <scope>NUCLEOTIDE SEQUENCE [LARGE SCALE GENOMIC DNA]</scope>
    <source>
        <strain evidence="4 5">P25</strain>
    </source>
</reference>
<comment type="catalytic activity">
    <reaction evidence="3">
        <text>2,5-dichlorocyclohexa-2,5-dien-1,4-diol + NAD(+) = 2,5-dichlorohydroquinone + NADH + H(+)</text>
        <dbReference type="Rhea" id="RHEA:15741"/>
        <dbReference type="ChEBI" id="CHEBI:15378"/>
        <dbReference type="ChEBI" id="CHEBI:27545"/>
        <dbReference type="ChEBI" id="CHEBI:28975"/>
        <dbReference type="ChEBI" id="CHEBI:57540"/>
        <dbReference type="ChEBI" id="CHEBI:57945"/>
    </reaction>
</comment>
<gene>
    <name evidence="4" type="ORF">L288_03765</name>
</gene>
<keyword evidence="5" id="KW-1185">Reference proteome</keyword>
<dbReference type="PRINTS" id="PR00080">
    <property type="entry name" value="SDRFAMILY"/>
</dbReference>
<dbReference type="PANTHER" id="PTHR24321:SF8">
    <property type="entry name" value="ESTRADIOL 17-BETA-DEHYDROGENASE 8-RELATED"/>
    <property type="match status" value="1"/>
</dbReference>
<comment type="caution">
    <text evidence="4">The sequence shown here is derived from an EMBL/GenBank/DDBJ whole genome shotgun (WGS) entry which is preliminary data.</text>
</comment>
<dbReference type="FunFam" id="3.40.50.720:FF:000084">
    <property type="entry name" value="Short-chain dehydrogenase reductase"/>
    <property type="match status" value="1"/>
</dbReference>
<proteinExistence type="inferred from homology"/>
<dbReference type="PRINTS" id="PR00081">
    <property type="entry name" value="GDHRDH"/>
</dbReference>
<evidence type="ECO:0008006" key="6">
    <source>
        <dbReference type="Google" id="ProtNLM"/>
    </source>
</evidence>
<sequence length="266" mass="27744">MKMGRLQDKVTVITGGARGMGAATCRLFAREGAIVVIADMLEAEGAALADELGGGARFVKLDVADEAAWAALISDILQRHGRIDALVNNAGVLSFGELVTADVAEFDRVYAVNVKGPFLGMKHAGGAMRAAGRGSILNIASIDGFRGANALGIYSSSKWALRGMTKTAALELGPHGVRVNSVHPGGVHTPMVNPQANRTMEEMNHGHRRVPLQRIGEPEEIAAASLFLCSDEASYISGAELAVDGGWAAGYYHEGLPGAPASLQQG</sequence>
<dbReference type="EMBL" id="ATHO01000028">
    <property type="protein sequence ID" value="EQB10699.1"/>
    <property type="molecule type" value="Genomic_DNA"/>
</dbReference>
<dbReference type="PATRIC" id="fig|1329909.3.peg.716"/>
<dbReference type="Pfam" id="PF13561">
    <property type="entry name" value="adh_short_C2"/>
    <property type="match status" value="1"/>
</dbReference>
<evidence type="ECO:0000256" key="1">
    <source>
        <dbReference type="ARBA" id="ARBA00006484"/>
    </source>
</evidence>
<dbReference type="InterPro" id="IPR036291">
    <property type="entry name" value="NAD(P)-bd_dom_sf"/>
</dbReference>
<name>T0IM27_9SPHN</name>
<dbReference type="InterPro" id="IPR002347">
    <property type="entry name" value="SDR_fam"/>
</dbReference>
<dbReference type="NCBIfam" id="NF005559">
    <property type="entry name" value="PRK07231.1"/>
    <property type="match status" value="1"/>
</dbReference>